<dbReference type="InterPro" id="IPR001810">
    <property type="entry name" value="F-box_dom"/>
</dbReference>
<dbReference type="OrthoDB" id="1113608at2759"/>
<comment type="caution">
    <text evidence="2">The sequence shown here is derived from an EMBL/GenBank/DDBJ whole genome shotgun (WGS) entry which is preliminary data.</text>
</comment>
<organism evidence="2">
    <name type="scientific">Triticum aestivum</name>
    <name type="common">Wheat</name>
    <dbReference type="NCBI Taxonomy" id="4565"/>
    <lineage>
        <taxon>Eukaryota</taxon>
        <taxon>Viridiplantae</taxon>
        <taxon>Streptophyta</taxon>
        <taxon>Embryophyta</taxon>
        <taxon>Tracheophyta</taxon>
        <taxon>Spermatophyta</taxon>
        <taxon>Magnoliopsida</taxon>
        <taxon>Liliopsida</taxon>
        <taxon>Poales</taxon>
        <taxon>Poaceae</taxon>
        <taxon>BOP clade</taxon>
        <taxon>Pooideae</taxon>
        <taxon>Triticodae</taxon>
        <taxon>Triticeae</taxon>
        <taxon>Triticinae</taxon>
        <taxon>Triticum</taxon>
    </lineage>
</organism>
<dbReference type="Proteomes" id="UP000815260">
    <property type="component" value="Chromosome 7B"/>
</dbReference>
<sequence length="65" mass="7314">MHPKARIHADPAAPELDRIDCLPDSLLLLILNKLEDVHSLGRCAAVSKRFNDLVPLVHDMYVKID</sequence>
<dbReference type="PANTHER" id="PTHR31215">
    <property type="entry name" value="OS05G0510400 PROTEIN-RELATED"/>
    <property type="match status" value="1"/>
</dbReference>
<dbReference type="EMBL" id="CM022230">
    <property type="protein sequence ID" value="KAF7103065.1"/>
    <property type="molecule type" value="Genomic_DNA"/>
</dbReference>
<dbReference type="AlphaFoldDB" id="A0A9R1M957"/>
<dbReference type="InterPro" id="IPR036047">
    <property type="entry name" value="F-box-like_dom_sf"/>
</dbReference>
<dbReference type="Gene3D" id="1.20.1280.50">
    <property type="match status" value="1"/>
</dbReference>
<evidence type="ECO:0000313" key="2">
    <source>
        <dbReference type="EMBL" id="KAF7103065.1"/>
    </source>
</evidence>
<dbReference type="Pfam" id="PF12937">
    <property type="entry name" value="F-box-like"/>
    <property type="match status" value="1"/>
</dbReference>
<gene>
    <name evidence="2" type="ORF">CFC21_104097</name>
</gene>
<reference evidence="2" key="1">
    <citation type="journal article" date="2017" name="Gigascience">
        <title>The first near-complete assembly of the hexaploid bread wheat genome, Triticum aestivum.</title>
        <authorList>
            <person name="Zimin A.V."/>
            <person name="Puiu D."/>
            <person name="Hall R."/>
            <person name="Kingan S."/>
            <person name="Clavijo B.J."/>
            <person name="Salzberg S.L."/>
        </authorList>
    </citation>
    <scope>NUCLEOTIDE SEQUENCE</scope>
    <source>
        <tissue evidence="2">Leaf</tissue>
    </source>
</reference>
<dbReference type="SUPFAM" id="SSF81383">
    <property type="entry name" value="F-box domain"/>
    <property type="match status" value="1"/>
</dbReference>
<name>A0A9R1M957_WHEAT</name>
<feature type="non-terminal residue" evidence="2">
    <location>
        <position position="65"/>
    </location>
</feature>
<dbReference type="PROSITE" id="PS50181">
    <property type="entry name" value="FBOX"/>
    <property type="match status" value="1"/>
</dbReference>
<accession>A0A9R1M957</accession>
<feature type="domain" description="F-box" evidence="1">
    <location>
        <begin position="16"/>
        <end position="64"/>
    </location>
</feature>
<protein>
    <recommendedName>
        <fullName evidence="1">F-box domain-containing protein</fullName>
    </recommendedName>
</protein>
<evidence type="ECO:0000259" key="1">
    <source>
        <dbReference type="PROSITE" id="PS50181"/>
    </source>
</evidence>
<dbReference type="InterPro" id="IPR044809">
    <property type="entry name" value="AUF1-like"/>
</dbReference>
<proteinExistence type="predicted"/>
<reference evidence="2" key="2">
    <citation type="submission" date="2020-03" db="EMBL/GenBank/DDBJ databases">
        <title>The second near-complete assembly of the hexaploid bread wheat (Triticum aestivum) genome.</title>
        <authorList>
            <person name="Zimin A.V."/>
            <person name="Puiu D."/>
            <person name="Shumante A."/>
            <person name="Alonge M."/>
            <person name="Salzberg S.L."/>
        </authorList>
    </citation>
    <scope>NUCLEOTIDE SEQUENCE</scope>
    <source>
        <tissue evidence="2">Leaf</tissue>
    </source>
</reference>